<reference evidence="1 2" key="1">
    <citation type="submission" date="2017-10" db="EMBL/GenBank/DDBJ databases">
        <authorList>
            <person name="Regsiter A."/>
            <person name="William W."/>
        </authorList>
    </citation>
    <scope>NUCLEOTIDE SEQUENCE [LARGE SCALE GENOMIC DNA]</scope>
    <source>
        <strain evidence="1 2">CFBP6991</strain>
    </source>
</reference>
<proteinExistence type="predicted"/>
<organism evidence="1 2">
    <name type="scientific">Xanthomonas campestris pv. phaseoli</name>
    <dbReference type="NCBI Taxonomy" id="317013"/>
    <lineage>
        <taxon>Bacteria</taxon>
        <taxon>Pseudomonadati</taxon>
        <taxon>Pseudomonadota</taxon>
        <taxon>Gammaproteobacteria</taxon>
        <taxon>Lysobacterales</taxon>
        <taxon>Lysobacteraceae</taxon>
        <taxon>Xanthomonas</taxon>
    </lineage>
</organism>
<dbReference type="AlphaFoldDB" id="A0A7Z7J3B7"/>
<evidence type="ECO:0000313" key="1">
    <source>
        <dbReference type="EMBL" id="SOO24956.1"/>
    </source>
</evidence>
<sequence length="25" mass="2995">MIVKIQHFKFYNRVTNEMNSNGPNL</sequence>
<protein>
    <submittedName>
        <fullName evidence="1">Uncharacterized protein</fullName>
    </submittedName>
</protein>
<dbReference type="Proteomes" id="UP000234345">
    <property type="component" value="Unassembled WGS sequence"/>
</dbReference>
<evidence type="ECO:0000313" key="2">
    <source>
        <dbReference type="Proteomes" id="UP000234345"/>
    </source>
</evidence>
<comment type="caution">
    <text evidence="1">The sequence shown here is derived from an EMBL/GenBank/DDBJ whole genome shotgun (WGS) entry which is preliminary data.</text>
</comment>
<dbReference type="EMBL" id="OCZC01000069">
    <property type="protein sequence ID" value="SOO24956.1"/>
    <property type="molecule type" value="Genomic_DNA"/>
</dbReference>
<accession>A0A7Z7J3B7</accession>
<gene>
    <name evidence="1" type="ORF">XFF6991_420173</name>
</gene>
<name>A0A7Z7J3B7_XANCH</name>